<dbReference type="AlphaFoldDB" id="A0A1Y1X4B3"/>
<reference evidence="2 3" key="1">
    <citation type="submission" date="2016-08" db="EMBL/GenBank/DDBJ databases">
        <title>A Parts List for Fungal Cellulosomes Revealed by Comparative Genomics.</title>
        <authorList>
            <consortium name="DOE Joint Genome Institute"/>
            <person name="Haitjema C.H."/>
            <person name="Gilmore S.P."/>
            <person name="Henske J.K."/>
            <person name="Solomon K.V."/>
            <person name="De Groot R."/>
            <person name="Kuo A."/>
            <person name="Mondo S.J."/>
            <person name="Salamov A.A."/>
            <person name="Labutti K."/>
            <person name="Zhao Z."/>
            <person name="Chiniquy J."/>
            <person name="Barry K."/>
            <person name="Brewer H.M."/>
            <person name="Purvine S.O."/>
            <person name="Wright A.T."/>
            <person name="Boxma B."/>
            <person name="Van Alen T."/>
            <person name="Hackstein J.H."/>
            <person name="Baker S.E."/>
            <person name="Grigoriev I.V."/>
            <person name="O'Malley M.A."/>
        </authorList>
    </citation>
    <scope>NUCLEOTIDE SEQUENCE [LARGE SCALE GENOMIC DNA]</scope>
    <source>
        <strain evidence="2 3">S4</strain>
    </source>
</reference>
<accession>A0A1Y1X4B3</accession>
<protein>
    <submittedName>
        <fullName evidence="2">Uncharacterized protein</fullName>
    </submittedName>
</protein>
<keyword evidence="1" id="KW-0812">Transmembrane</keyword>
<reference evidence="2 3" key="2">
    <citation type="submission" date="2016-08" db="EMBL/GenBank/DDBJ databases">
        <title>Pervasive Adenine N6-methylation of Active Genes in Fungi.</title>
        <authorList>
            <consortium name="DOE Joint Genome Institute"/>
            <person name="Mondo S.J."/>
            <person name="Dannebaum R.O."/>
            <person name="Kuo R.C."/>
            <person name="Labutti K."/>
            <person name="Haridas S."/>
            <person name="Kuo A."/>
            <person name="Salamov A."/>
            <person name="Ahrendt S.R."/>
            <person name="Lipzen A."/>
            <person name="Sullivan W."/>
            <person name="Andreopoulos W.B."/>
            <person name="Clum A."/>
            <person name="Lindquist E."/>
            <person name="Daum C."/>
            <person name="Ramamoorthy G.K."/>
            <person name="Gryganskyi A."/>
            <person name="Culley D."/>
            <person name="Magnuson J.K."/>
            <person name="James T.Y."/>
            <person name="O'Malley M.A."/>
            <person name="Stajich J.E."/>
            <person name="Spatafora J.W."/>
            <person name="Visel A."/>
            <person name="Grigoriev I.V."/>
        </authorList>
    </citation>
    <scope>NUCLEOTIDE SEQUENCE [LARGE SCALE GENOMIC DNA]</scope>
    <source>
        <strain evidence="2 3">S4</strain>
    </source>
</reference>
<dbReference type="PANTHER" id="PTHR32158:SF21">
    <property type="match status" value="1"/>
</dbReference>
<feature type="transmembrane region" description="Helical" evidence="1">
    <location>
        <begin position="504"/>
        <end position="527"/>
    </location>
</feature>
<keyword evidence="1" id="KW-1133">Transmembrane helix</keyword>
<organism evidence="2 3">
    <name type="scientific">Anaeromyces robustus</name>
    <dbReference type="NCBI Taxonomy" id="1754192"/>
    <lineage>
        <taxon>Eukaryota</taxon>
        <taxon>Fungi</taxon>
        <taxon>Fungi incertae sedis</taxon>
        <taxon>Chytridiomycota</taxon>
        <taxon>Chytridiomycota incertae sedis</taxon>
        <taxon>Neocallimastigomycetes</taxon>
        <taxon>Neocallimastigales</taxon>
        <taxon>Neocallimastigaceae</taxon>
        <taxon>Anaeromyces</taxon>
    </lineage>
</organism>
<dbReference type="OrthoDB" id="283575at2759"/>
<gene>
    <name evidence="2" type="ORF">BCR32DRAFT_245465</name>
</gene>
<comment type="caution">
    <text evidence="2">The sequence shown here is derived from an EMBL/GenBank/DDBJ whole genome shotgun (WGS) entry which is preliminary data.</text>
</comment>
<evidence type="ECO:0000313" key="3">
    <source>
        <dbReference type="Proteomes" id="UP000193944"/>
    </source>
</evidence>
<evidence type="ECO:0000256" key="1">
    <source>
        <dbReference type="SAM" id="Phobius"/>
    </source>
</evidence>
<keyword evidence="3" id="KW-1185">Reference proteome</keyword>
<sequence>MNDNLNSNIYKKSININNVTLENNEAKYFGGVIYTNMTDTYQFMIKNTKFIKNKADVAGGVVFFERIDDDTKKIISFFSDDKSSFYKNVFLNNTAKSHGNIYATHPSKLIQKITTSDISEISSGNAISLTLELKDELDNTIIDNEKYYQNIAVQAELFDLKENPLNNQNYSIINNDSSFNNGLNIINNIKLLIQNPGIYYLKFTPKTHTNNILKNAYFNYKIKINDCDPNNVKFITKNNLFYCENPKCNKHCQKLKNYVCIKYNDNINDPELNVCECLKGWTGELWFLLIYIPFTKKLIISTAFSIKFDYSKRDYILMNNIFSPKLCRTMFLSEKNTDKNINIVGNNSNKNFNPKLSETQIFTKSSLDSCNNISSSLNISNSQSLYNANTKNDNSTDNKSQSNIIEYKIENIFDDIVRIAYIDIILIIHDKSLKDEQMNNYFFSKVCPQKQYPILINFCKFILLLYDISKFQSVLNGKFIYLDSKIISYGLFYKDNELFQQIQFYSNTINCCLIFILYYSLIVYIIFKNCENKRTFYFINIPGTKCIIHNSYSCGCELKEIRDYNDLELQSIEEYVYFYKEYFNSLIIIKNIPKILDYFMKNIKSIYYSSYNNILSKTSLSLYK</sequence>
<keyword evidence="1" id="KW-0472">Membrane</keyword>
<dbReference type="EMBL" id="MCFG01000139">
    <property type="protein sequence ID" value="ORX80650.1"/>
    <property type="molecule type" value="Genomic_DNA"/>
</dbReference>
<proteinExistence type="predicted"/>
<dbReference type="PANTHER" id="PTHR32158">
    <property type="entry name" value="RING-TYPE DOMAIN-CONTAINING PROTEIN"/>
    <property type="match status" value="1"/>
</dbReference>
<evidence type="ECO:0000313" key="2">
    <source>
        <dbReference type="EMBL" id="ORX80650.1"/>
    </source>
</evidence>
<dbReference type="Proteomes" id="UP000193944">
    <property type="component" value="Unassembled WGS sequence"/>
</dbReference>
<name>A0A1Y1X4B3_9FUNG</name>